<dbReference type="AlphaFoldDB" id="A0A177EUH2"/>
<dbReference type="RefSeq" id="XP_022507627.1">
    <property type="nucleotide sequence ID" value="XM_022660069.1"/>
</dbReference>
<organism evidence="2 3">
    <name type="scientific">Fonsecaea monophora</name>
    <dbReference type="NCBI Taxonomy" id="254056"/>
    <lineage>
        <taxon>Eukaryota</taxon>
        <taxon>Fungi</taxon>
        <taxon>Dikarya</taxon>
        <taxon>Ascomycota</taxon>
        <taxon>Pezizomycotina</taxon>
        <taxon>Eurotiomycetes</taxon>
        <taxon>Chaetothyriomycetidae</taxon>
        <taxon>Chaetothyriales</taxon>
        <taxon>Herpotrichiellaceae</taxon>
        <taxon>Fonsecaea</taxon>
    </lineage>
</organism>
<name>A0A177EUH2_9EURO</name>
<feature type="region of interest" description="Disordered" evidence="1">
    <location>
        <begin position="60"/>
        <end position="79"/>
    </location>
</feature>
<feature type="region of interest" description="Disordered" evidence="1">
    <location>
        <begin position="356"/>
        <end position="380"/>
    </location>
</feature>
<dbReference type="Proteomes" id="UP000077002">
    <property type="component" value="Unassembled WGS sequence"/>
</dbReference>
<reference evidence="2 3" key="1">
    <citation type="submission" date="2016-03" db="EMBL/GenBank/DDBJ databases">
        <title>Draft genome sequence of the Fonsecaea monophora CBS 269.37.</title>
        <authorList>
            <person name="Bombassaro A."/>
            <person name="Vinicius W.A."/>
            <person name="De Hoog S."/>
            <person name="Sun J."/>
            <person name="Souza E.M."/>
            <person name="Raittz R.T."/>
            <person name="Costa F."/>
            <person name="Leao A.C."/>
            <person name="Tadra-Sfeir M.Z."/>
            <person name="Baura V."/>
            <person name="Balsanelli E."/>
            <person name="Pedrosa F.O."/>
            <person name="Moreno L.F."/>
            <person name="Steffens M.B."/>
            <person name="Xi L."/>
            <person name="Bocca A.L."/>
            <person name="Felipe M.S."/>
            <person name="Teixeira M."/>
            <person name="Telles Filho F.Q."/>
            <person name="Azevedo C.M."/>
            <person name="Gomes R."/>
            <person name="Vicente V.A."/>
        </authorList>
    </citation>
    <scope>NUCLEOTIDE SEQUENCE [LARGE SCALE GENOMIC DNA]</scope>
    <source>
        <strain evidence="2 3">CBS 269.37</strain>
    </source>
</reference>
<dbReference type="InterPro" id="IPR052999">
    <property type="entry name" value="PTS1_Protein"/>
</dbReference>
<feature type="region of interest" description="Disordered" evidence="1">
    <location>
        <begin position="23"/>
        <end position="55"/>
    </location>
</feature>
<dbReference type="OrthoDB" id="5537330at2759"/>
<evidence type="ECO:0000256" key="1">
    <source>
        <dbReference type="SAM" id="MobiDB-lite"/>
    </source>
</evidence>
<evidence type="ECO:0000313" key="3">
    <source>
        <dbReference type="Proteomes" id="UP000077002"/>
    </source>
</evidence>
<keyword evidence="3" id="KW-1185">Reference proteome</keyword>
<comment type="caution">
    <text evidence="2">The sequence shown here is derived from an EMBL/GenBank/DDBJ whole genome shotgun (WGS) entry which is preliminary data.</text>
</comment>
<dbReference type="GeneID" id="34605270"/>
<evidence type="ECO:0000313" key="2">
    <source>
        <dbReference type="EMBL" id="OAG35675.1"/>
    </source>
</evidence>
<accession>A0A177EUH2</accession>
<dbReference type="PANTHER" id="PTHR28180">
    <property type="entry name" value="CONSERVED MITOCHONDRIAL PROTEIN-RELATED"/>
    <property type="match status" value="1"/>
</dbReference>
<proteinExistence type="predicted"/>
<dbReference type="PANTHER" id="PTHR28180:SF2">
    <property type="entry name" value="PEROXISOMAL PROTEIN 2"/>
    <property type="match status" value="1"/>
</dbReference>
<feature type="region of interest" description="Disordered" evidence="1">
    <location>
        <begin position="140"/>
        <end position="160"/>
    </location>
</feature>
<sequence length="391" mass="41656">MAQPRGFTIFARAWTASPPRKTYIQSIPSLPRSEDEESIDSLSSGEGTYTPGSMLSTMTTVSVTSTPSATDVATVKPPTRGKVDFSALEDIFSQVSTTEPSPTSSSSSSSSSLWYILTTALLLAFHKEKLIGELWGYLSSSSSSTRNGSPQEDADAAETETEELVAVARRIREACLKASTLVGFPRAINALLALQQAIEKTHPTVSAVLETDQSLRAAVTAATESEDGTQRDATTTTTTTTTKSARGMALFSRIYAQHTPRVLSAMSRCSGGDLTHFAIHCIYGELLSDASVIDDLATGLLEFVCCLADGCGPQAKGHFFGSVNLGASGALLRAAVDLADRVAGVVGVERPWVDHRHGDGGWGGEGEDGQSESERDSERSEWKFLERVMLD</sequence>
<dbReference type="InterPro" id="IPR029032">
    <property type="entry name" value="AhpD-like"/>
</dbReference>
<feature type="compositionally biased region" description="Low complexity" evidence="1">
    <location>
        <begin position="60"/>
        <end position="75"/>
    </location>
</feature>
<dbReference type="EMBL" id="LVKK01000111">
    <property type="protein sequence ID" value="OAG35675.1"/>
    <property type="molecule type" value="Genomic_DNA"/>
</dbReference>
<protein>
    <submittedName>
        <fullName evidence="2">Uncharacterized protein</fullName>
    </submittedName>
</protein>
<gene>
    <name evidence="2" type="ORF">AYO21_10146</name>
</gene>
<dbReference type="SUPFAM" id="SSF69118">
    <property type="entry name" value="AhpD-like"/>
    <property type="match status" value="1"/>
</dbReference>
<dbReference type="Gene3D" id="1.20.1290.10">
    <property type="entry name" value="AhpD-like"/>
    <property type="match status" value="1"/>
</dbReference>